<dbReference type="RefSeq" id="WP_245937170.1">
    <property type="nucleotide sequence ID" value="NZ_QPJY01000001.1"/>
</dbReference>
<organism evidence="9 10">
    <name type="scientific">Thioalbus denitrificans</name>
    <dbReference type="NCBI Taxonomy" id="547122"/>
    <lineage>
        <taxon>Bacteria</taxon>
        <taxon>Pseudomonadati</taxon>
        <taxon>Pseudomonadota</taxon>
        <taxon>Gammaproteobacteria</taxon>
        <taxon>Chromatiales</taxon>
        <taxon>Ectothiorhodospiraceae</taxon>
        <taxon>Thioalbus</taxon>
    </lineage>
</organism>
<dbReference type="AlphaFoldDB" id="A0A369CJJ3"/>
<evidence type="ECO:0000256" key="1">
    <source>
        <dbReference type="ARBA" id="ARBA00004141"/>
    </source>
</evidence>
<dbReference type="InterPro" id="IPR056738">
    <property type="entry name" value="NfeD1b_N"/>
</dbReference>
<dbReference type="InterPro" id="IPR052165">
    <property type="entry name" value="Membrane_assoc_protease"/>
</dbReference>
<dbReference type="InterPro" id="IPR029045">
    <property type="entry name" value="ClpP/crotonase-like_dom_sf"/>
</dbReference>
<name>A0A369CJJ3_9GAMM</name>
<feature type="transmembrane region" description="Helical" evidence="5">
    <location>
        <begin position="364"/>
        <end position="388"/>
    </location>
</feature>
<feature type="transmembrane region" description="Helical" evidence="5">
    <location>
        <begin position="259"/>
        <end position="282"/>
    </location>
</feature>
<dbReference type="GO" id="GO:0008233">
    <property type="term" value="F:peptidase activity"/>
    <property type="evidence" value="ECO:0007669"/>
    <property type="project" value="UniProtKB-KW"/>
</dbReference>
<evidence type="ECO:0000259" key="7">
    <source>
        <dbReference type="Pfam" id="PF24961"/>
    </source>
</evidence>
<dbReference type="GO" id="GO:0016020">
    <property type="term" value="C:membrane"/>
    <property type="evidence" value="ECO:0007669"/>
    <property type="project" value="UniProtKB-SubCell"/>
</dbReference>
<feature type="domain" description="NfeD-like C-terminal" evidence="6">
    <location>
        <begin position="399"/>
        <end position="455"/>
    </location>
</feature>
<dbReference type="CDD" id="cd07020">
    <property type="entry name" value="Clp_protease_NfeD_1"/>
    <property type="match status" value="1"/>
</dbReference>
<proteinExistence type="predicted"/>
<protein>
    <submittedName>
        <fullName evidence="9">Membrane-bound serine protease (ClpP class)</fullName>
    </submittedName>
</protein>
<feature type="domain" description="NfeD integral membrane" evidence="7">
    <location>
        <begin position="267"/>
        <end position="383"/>
    </location>
</feature>
<evidence type="ECO:0000256" key="2">
    <source>
        <dbReference type="ARBA" id="ARBA00022692"/>
    </source>
</evidence>
<dbReference type="Pfam" id="PF24961">
    <property type="entry name" value="NfeD_membrane"/>
    <property type="match status" value="1"/>
</dbReference>
<dbReference type="EMBL" id="QPJY01000001">
    <property type="protein sequence ID" value="RCX33468.1"/>
    <property type="molecule type" value="Genomic_DNA"/>
</dbReference>
<keyword evidence="9" id="KW-0645">Protease</keyword>
<keyword evidence="2 5" id="KW-0812">Transmembrane</keyword>
<dbReference type="Gene3D" id="3.90.226.10">
    <property type="entry name" value="2-enoyl-CoA Hydratase, Chain A, domain 1"/>
    <property type="match status" value="1"/>
</dbReference>
<dbReference type="SUPFAM" id="SSF141322">
    <property type="entry name" value="NfeD domain-like"/>
    <property type="match status" value="1"/>
</dbReference>
<dbReference type="PANTHER" id="PTHR33507">
    <property type="entry name" value="INNER MEMBRANE PROTEIN YBBJ"/>
    <property type="match status" value="1"/>
</dbReference>
<evidence type="ECO:0000256" key="3">
    <source>
        <dbReference type="ARBA" id="ARBA00022989"/>
    </source>
</evidence>
<comment type="caution">
    <text evidence="9">The sequence shown here is derived from an EMBL/GenBank/DDBJ whole genome shotgun (WGS) entry which is preliminary data.</text>
</comment>
<keyword evidence="9" id="KW-0378">Hydrolase</keyword>
<feature type="transmembrane region" description="Helical" evidence="5">
    <location>
        <begin position="288"/>
        <end position="307"/>
    </location>
</feature>
<evidence type="ECO:0000256" key="5">
    <source>
        <dbReference type="SAM" id="Phobius"/>
    </source>
</evidence>
<comment type="subcellular location">
    <subcellularLocation>
        <location evidence="1">Membrane</location>
        <topology evidence="1">Multi-pass membrane protein</topology>
    </subcellularLocation>
</comment>
<accession>A0A369CJJ3</accession>
<keyword evidence="4 5" id="KW-0472">Membrane</keyword>
<evidence type="ECO:0000313" key="10">
    <source>
        <dbReference type="Proteomes" id="UP000252707"/>
    </source>
</evidence>
<keyword evidence="10" id="KW-1185">Reference proteome</keyword>
<sequence length="461" mass="47984">MARSRSEDGGLRLSGVFSGRVAARLMVLSLLLGFWGAQAAGGGGVLRLEISGAIGPATLEYLEQGLEEARSRNAELVVVVLDTPGGLDGAMRGMVQAILASPIPVAAYVSPQGARAASAGTYLMYASHVAAMAPATNLGAATPVRIGGVPGGDSGPDDGDGNGDAMERKLVNDAVAYIRGLAELRGRNADWAETAVREGASLSAEQALKAGVIDRLATDLPALLKSLDGLVLDVDGREVTLATADAPVTVLEPDWRARLLAFITDPNVAYILLLVGIYGLIFEFANPGGFAPGVVGAICLVLALYAFQLLPINYAGLALMLLGIAFMVAEAVVPSFGALGIGGVVAFVAGSVMLLDTDVPGFEIAWPIIGTLALSSAAFFILVVGMAIRARQRRVVSGAEEMVGSPGEVLEDFVDGHGWIRVHGETWQAWSGVPLRRGMPVRVTAREGLRLRVEPLPDKER</sequence>
<feature type="transmembrane region" description="Helical" evidence="5">
    <location>
        <begin position="319"/>
        <end position="352"/>
    </location>
</feature>
<dbReference type="Gene3D" id="2.40.50.140">
    <property type="entry name" value="Nucleic acid-binding proteins"/>
    <property type="match status" value="1"/>
</dbReference>
<dbReference type="GO" id="GO:0006508">
    <property type="term" value="P:proteolysis"/>
    <property type="evidence" value="ECO:0007669"/>
    <property type="project" value="UniProtKB-KW"/>
</dbReference>
<evidence type="ECO:0000256" key="4">
    <source>
        <dbReference type="ARBA" id="ARBA00023136"/>
    </source>
</evidence>
<feature type="domain" description="NfeD1b N-terminal" evidence="8">
    <location>
        <begin position="52"/>
        <end position="196"/>
    </location>
</feature>
<dbReference type="Proteomes" id="UP000252707">
    <property type="component" value="Unassembled WGS sequence"/>
</dbReference>
<dbReference type="InterPro" id="IPR012340">
    <property type="entry name" value="NA-bd_OB-fold"/>
</dbReference>
<evidence type="ECO:0000259" key="6">
    <source>
        <dbReference type="Pfam" id="PF01957"/>
    </source>
</evidence>
<dbReference type="PANTHER" id="PTHR33507:SF4">
    <property type="entry name" value="NODULATION COMPETITIVENESS PROTEIN NFED"/>
    <property type="match status" value="1"/>
</dbReference>
<dbReference type="Pfam" id="PF01957">
    <property type="entry name" value="NfeD"/>
    <property type="match status" value="1"/>
</dbReference>
<dbReference type="SUPFAM" id="SSF52096">
    <property type="entry name" value="ClpP/crotonase"/>
    <property type="match status" value="1"/>
</dbReference>
<evidence type="ECO:0000259" key="8">
    <source>
        <dbReference type="Pfam" id="PF25145"/>
    </source>
</evidence>
<dbReference type="InterPro" id="IPR056739">
    <property type="entry name" value="NfeD_membrane"/>
</dbReference>
<dbReference type="InterPro" id="IPR002810">
    <property type="entry name" value="NfeD-like_C"/>
</dbReference>
<keyword evidence="3 5" id="KW-1133">Transmembrane helix</keyword>
<evidence type="ECO:0000313" key="9">
    <source>
        <dbReference type="EMBL" id="RCX33468.1"/>
    </source>
</evidence>
<dbReference type="Pfam" id="PF25145">
    <property type="entry name" value="NfeD1b_N"/>
    <property type="match status" value="1"/>
</dbReference>
<dbReference type="FunFam" id="3.90.226.10:FF:000089">
    <property type="entry name" value="Membrane-bound serine protease"/>
    <property type="match status" value="1"/>
</dbReference>
<gene>
    <name evidence="9" type="ORF">DFQ59_101772</name>
</gene>
<reference evidence="9 10" key="1">
    <citation type="submission" date="2018-07" db="EMBL/GenBank/DDBJ databases">
        <title>Genomic Encyclopedia of Type Strains, Phase IV (KMG-IV): sequencing the most valuable type-strain genomes for metagenomic binning, comparative biology and taxonomic classification.</title>
        <authorList>
            <person name="Goeker M."/>
        </authorList>
    </citation>
    <scope>NUCLEOTIDE SEQUENCE [LARGE SCALE GENOMIC DNA]</scope>
    <source>
        <strain evidence="9 10">DSM 26407</strain>
    </source>
</reference>